<comment type="catalytic activity">
    <reaction evidence="10">
        <text>L-tyrosine + O2 = L-dopaquinone + H2O</text>
        <dbReference type="Rhea" id="RHEA:18117"/>
        <dbReference type="ChEBI" id="CHEBI:15377"/>
        <dbReference type="ChEBI" id="CHEBI:15379"/>
        <dbReference type="ChEBI" id="CHEBI:57924"/>
        <dbReference type="ChEBI" id="CHEBI:58315"/>
        <dbReference type="EC" id="1.14.18.1"/>
    </reaction>
</comment>
<reference evidence="14" key="1">
    <citation type="submission" date="2021-12" db="EMBL/GenBank/DDBJ databases">
        <authorList>
            <person name="Zaccaron A."/>
            <person name="Stergiopoulos I."/>
        </authorList>
    </citation>
    <scope>NUCLEOTIDE SEQUENCE</scope>
    <source>
        <strain evidence="14">Race5_Kim</strain>
    </source>
</reference>
<evidence type="ECO:0000259" key="12">
    <source>
        <dbReference type="PROSITE" id="PS00497"/>
    </source>
</evidence>
<dbReference type="Gene3D" id="1.10.1280.10">
    <property type="entry name" value="Di-copper center containing domain from catechol oxidase"/>
    <property type="match status" value="1"/>
</dbReference>
<dbReference type="InterPro" id="IPR008922">
    <property type="entry name" value="Di-copper_centre_dom_sf"/>
</dbReference>
<keyword evidence="7" id="KW-0503">Monooxygenase</keyword>
<evidence type="ECO:0000256" key="10">
    <source>
        <dbReference type="ARBA" id="ARBA00048881"/>
    </source>
</evidence>
<dbReference type="GeneID" id="71993601"/>
<gene>
    <name evidence="14" type="ORF">CLAFUR5_13723</name>
</gene>
<evidence type="ECO:0000256" key="2">
    <source>
        <dbReference type="ARBA" id="ARBA00009928"/>
    </source>
</evidence>
<comment type="catalytic activity">
    <reaction evidence="9">
        <text>2 L-dopa + O2 = 2 L-dopaquinone + 2 H2O</text>
        <dbReference type="Rhea" id="RHEA:34287"/>
        <dbReference type="ChEBI" id="CHEBI:15377"/>
        <dbReference type="ChEBI" id="CHEBI:15379"/>
        <dbReference type="ChEBI" id="CHEBI:57504"/>
        <dbReference type="ChEBI" id="CHEBI:57924"/>
        <dbReference type="EC" id="1.14.18.1"/>
    </reaction>
</comment>
<dbReference type="Proteomes" id="UP000756132">
    <property type="component" value="Chromosome 12"/>
</dbReference>
<proteinExistence type="inferred from homology"/>
<dbReference type="PANTHER" id="PTHR11474">
    <property type="entry name" value="TYROSINASE FAMILY MEMBER"/>
    <property type="match status" value="1"/>
</dbReference>
<organism evidence="14 15">
    <name type="scientific">Passalora fulva</name>
    <name type="common">Tomato leaf mold</name>
    <name type="synonym">Cladosporium fulvum</name>
    <dbReference type="NCBI Taxonomy" id="5499"/>
    <lineage>
        <taxon>Eukaryota</taxon>
        <taxon>Fungi</taxon>
        <taxon>Dikarya</taxon>
        <taxon>Ascomycota</taxon>
        <taxon>Pezizomycotina</taxon>
        <taxon>Dothideomycetes</taxon>
        <taxon>Dothideomycetidae</taxon>
        <taxon>Mycosphaerellales</taxon>
        <taxon>Mycosphaerellaceae</taxon>
        <taxon>Fulvia</taxon>
    </lineage>
</organism>
<sequence length="672" mass="72822">MRFFTAVSALSVAFTSVSAHIAAPSGDAPTLQERQNGILVTTGAQGNIYPRLEIRQMKDNNPNQYTLLVLAMERWQQRNEGDQSSFFGVSGIHGVPRINYNNVGRCSSCQGADGYCTHDSIHFPAWHRVYLAHFEQEFLKVVRIIANEYPAGNARNTMVNAANVMRWPYWDWAAKPPAGRPHLPKIVSDFSVTVNAQQGTRTFNNPLFRYDFKSSAGMVYSPFTTWTRTYRYPNNNGPNAASDTNACINAFNNVQRTLQDQVYSLFTSCRDYAHFSNDNAGSSSTQCSNSLEGIHNTIHGVAGGPGSQSVSAGHMTYLSSAAFDPLFWLHHANVDRLFAMWQRINPNQYGGAQTAPHNTWTIAQGSRQDSNSPLTPFYKNTNGQFWTTNDVRDWANTFRYTYPEFSNSDGSAASINRYINGLYSPNGGRTAGSSKREAMPQLPDLSSIIPALNTSVLSGITDALADALDSNPLAAQNGSLYQYVANINTPRYKLGGSYSIYCFTGQPESEDPKTWTTAKNLAGLMGVMAQGGMEENPVIIAGSIPLTTSLSSLFDSGVLAGLTEAIIAPFLTANLNWRVMGPAGTSVDPGTIDGFVFSVVTSTAKQPADSNSLPVYSPFIDLIDVTKDQSGGANSTEQATAAQSGISSAMDAVSSTVSDVQEGVNSMLSSVM</sequence>
<dbReference type="Gene3D" id="2.60.310.20">
    <property type="match status" value="1"/>
</dbReference>
<dbReference type="GO" id="GO:0042438">
    <property type="term" value="P:melanin biosynthetic process"/>
    <property type="evidence" value="ECO:0007669"/>
    <property type="project" value="UniProtKB-KW"/>
</dbReference>
<keyword evidence="11" id="KW-0732">Signal</keyword>
<dbReference type="EC" id="1.14.18.1" evidence="3"/>
<evidence type="ECO:0000313" key="14">
    <source>
        <dbReference type="EMBL" id="UJO24161.1"/>
    </source>
</evidence>
<dbReference type="PANTHER" id="PTHR11474:SF76">
    <property type="entry name" value="SHKT DOMAIN-CONTAINING PROTEIN"/>
    <property type="match status" value="1"/>
</dbReference>
<dbReference type="RefSeq" id="XP_047768527.1">
    <property type="nucleotide sequence ID" value="XM_047912871.1"/>
</dbReference>
<dbReference type="GO" id="GO:0046872">
    <property type="term" value="F:metal ion binding"/>
    <property type="evidence" value="ECO:0007669"/>
    <property type="project" value="UniProtKB-KW"/>
</dbReference>
<dbReference type="PROSITE" id="PS00498">
    <property type="entry name" value="TYROSINASE_2"/>
    <property type="match status" value="1"/>
</dbReference>
<dbReference type="InterPro" id="IPR041640">
    <property type="entry name" value="Tyrosinase_C"/>
</dbReference>
<evidence type="ECO:0000256" key="1">
    <source>
        <dbReference type="ARBA" id="ARBA00001973"/>
    </source>
</evidence>
<feature type="domain" description="Tyrosinase copper-binding" evidence="12">
    <location>
        <begin position="118"/>
        <end position="135"/>
    </location>
</feature>
<comment type="similarity">
    <text evidence="2">Belongs to the tyrosinase family.</text>
</comment>
<keyword evidence="5" id="KW-0560">Oxidoreductase</keyword>
<dbReference type="PROSITE" id="PS00497">
    <property type="entry name" value="TYROSINASE_1"/>
    <property type="match status" value="1"/>
</dbReference>
<dbReference type="KEGG" id="ffu:CLAFUR5_13723"/>
<evidence type="ECO:0000313" key="15">
    <source>
        <dbReference type="Proteomes" id="UP000756132"/>
    </source>
</evidence>
<accession>A0A9Q8UVN4</accession>
<name>A0A9Q8UVN4_PASFU</name>
<evidence type="ECO:0000256" key="5">
    <source>
        <dbReference type="ARBA" id="ARBA00023002"/>
    </source>
</evidence>
<feature type="chain" id="PRO_5040270054" description="tyrosinase" evidence="11">
    <location>
        <begin position="20"/>
        <end position="672"/>
    </location>
</feature>
<dbReference type="OrthoDB" id="6132182at2759"/>
<dbReference type="InterPro" id="IPR050316">
    <property type="entry name" value="Tyrosinase/Hemocyanin"/>
</dbReference>
<evidence type="ECO:0000259" key="13">
    <source>
        <dbReference type="PROSITE" id="PS00498"/>
    </source>
</evidence>
<feature type="domain" description="Tyrosinase copper-binding" evidence="13">
    <location>
        <begin position="324"/>
        <end position="335"/>
    </location>
</feature>
<evidence type="ECO:0000256" key="9">
    <source>
        <dbReference type="ARBA" id="ARBA00048233"/>
    </source>
</evidence>
<dbReference type="InterPro" id="IPR002227">
    <property type="entry name" value="Tyrosinase_Cu-bd"/>
</dbReference>
<dbReference type="Pfam" id="PF18132">
    <property type="entry name" value="Tyrosinase_C"/>
    <property type="match status" value="1"/>
</dbReference>
<keyword evidence="8" id="KW-0470">Melanin biosynthesis</keyword>
<dbReference type="EMBL" id="CP090174">
    <property type="protein sequence ID" value="UJO24161.1"/>
    <property type="molecule type" value="Genomic_DNA"/>
</dbReference>
<reference evidence="14" key="2">
    <citation type="journal article" date="2022" name="Microb. Genom.">
        <title>A chromosome-scale genome assembly of the tomato pathogen Cladosporium fulvum reveals a compartmentalized genome architecture and the presence of a dispensable chromosome.</title>
        <authorList>
            <person name="Zaccaron A.Z."/>
            <person name="Chen L.H."/>
            <person name="Samaras A."/>
            <person name="Stergiopoulos I."/>
        </authorList>
    </citation>
    <scope>NUCLEOTIDE SEQUENCE</scope>
    <source>
        <strain evidence="14">Race5_Kim</strain>
    </source>
</reference>
<comment type="cofactor">
    <cofactor evidence="1">
        <name>Cu(2+)</name>
        <dbReference type="ChEBI" id="CHEBI:29036"/>
    </cofactor>
</comment>
<keyword evidence="15" id="KW-1185">Reference proteome</keyword>
<keyword evidence="4" id="KW-0479">Metal-binding</keyword>
<evidence type="ECO:0000256" key="6">
    <source>
        <dbReference type="ARBA" id="ARBA00023008"/>
    </source>
</evidence>
<evidence type="ECO:0000256" key="3">
    <source>
        <dbReference type="ARBA" id="ARBA00011906"/>
    </source>
</evidence>
<evidence type="ECO:0000256" key="7">
    <source>
        <dbReference type="ARBA" id="ARBA00023033"/>
    </source>
</evidence>
<dbReference type="Pfam" id="PF00264">
    <property type="entry name" value="Tyrosinase"/>
    <property type="match status" value="1"/>
</dbReference>
<dbReference type="PRINTS" id="PR00092">
    <property type="entry name" value="TYROSINASE"/>
</dbReference>
<keyword evidence="6" id="KW-0186">Copper</keyword>
<feature type="signal peptide" evidence="11">
    <location>
        <begin position="1"/>
        <end position="19"/>
    </location>
</feature>
<dbReference type="AlphaFoldDB" id="A0A9Q8UVN4"/>
<evidence type="ECO:0000256" key="4">
    <source>
        <dbReference type="ARBA" id="ARBA00022723"/>
    </source>
</evidence>
<dbReference type="GO" id="GO:0004503">
    <property type="term" value="F:tyrosinase activity"/>
    <property type="evidence" value="ECO:0007669"/>
    <property type="project" value="UniProtKB-EC"/>
</dbReference>
<protein>
    <recommendedName>
        <fullName evidence="3">tyrosinase</fullName>
        <ecNumber evidence="3">1.14.18.1</ecNumber>
    </recommendedName>
</protein>
<dbReference type="SUPFAM" id="SSF48056">
    <property type="entry name" value="Di-copper centre-containing domain"/>
    <property type="match status" value="1"/>
</dbReference>
<evidence type="ECO:0000256" key="8">
    <source>
        <dbReference type="ARBA" id="ARBA00023101"/>
    </source>
</evidence>
<evidence type="ECO:0000256" key="11">
    <source>
        <dbReference type="SAM" id="SignalP"/>
    </source>
</evidence>